<feature type="region of interest" description="Disordered" evidence="1">
    <location>
        <begin position="45"/>
        <end position="64"/>
    </location>
</feature>
<dbReference type="STRING" id="44251.PDUR_25875"/>
<sequence>MREKVKVLITMFLIVLLITSCSKNNLDVNASATPESEQVQVANETTIANSGNNNSNKQGESQTTKTIPYSIVNESYTDKDITIRYPQVIGIDDSKRQEKINELLKFEALVPLDGYLSSTADYDLSMDIDYEITWKSQNLLSVQYKGSSYSDEAAYPLDLFYTINIDINHGKKIRLKDAIKLDTRSIMLHRI</sequence>
<accession>A0A089HV41</accession>
<dbReference type="Proteomes" id="UP000029409">
    <property type="component" value="Chromosome"/>
</dbReference>
<name>A0A089HV41_PAEDU</name>
<evidence type="ECO:0000313" key="4">
    <source>
        <dbReference type="Proteomes" id="UP000029409"/>
    </source>
</evidence>
<dbReference type="AlphaFoldDB" id="A0A089HV41"/>
<feature type="signal peptide" evidence="2">
    <location>
        <begin position="1"/>
        <end position="22"/>
    </location>
</feature>
<organism evidence="3 4">
    <name type="scientific">Paenibacillus durus</name>
    <name type="common">Paenibacillus azotofixans</name>
    <dbReference type="NCBI Taxonomy" id="44251"/>
    <lineage>
        <taxon>Bacteria</taxon>
        <taxon>Bacillati</taxon>
        <taxon>Bacillota</taxon>
        <taxon>Bacilli</taxon>
        <taxon>Bacillales</taxon>
        <taxon>Paenibacillaceae</taxon>
        <taxon>Paenibacillus</taxon>
    </lineage>
</organism>
<keyword evidence="4" id="KW-1185">Reference proteome</keyword>
<keyword evidence="2" id="KW-0732">Signal</keyword>
<feature type="chain" id="PRO_5038989126" description="Deacetylase PdaC domain-containing protein" evidence="2">
    <location>
        <begin position="23"/>
        <end position="191"/>
    </location>
</feature>
<evidence type="ECO:0000313" key="3">
    <source>
        <dbReference type="EMBL" id="AIQ14927.1"/>
    </source>
</evidence>
<dbReference type="RefSeq" id="WP_042208623.1">
    <property type="nucleotide sequence ID" value="NZ_CP009288.1"/>
</dbReference>
<dbReference type="EMBL" id="CP009288">
    <property type="protein sequence ID" value="AIQ14927.1"/>
    <property type="molecule type" value="Genomic_DNA"/>
</dbReference>
<evidence type="ECO:0008006" key="5">
    <source>
        <dbReference type="Google" id="ProtNLM"/>
    </source>
</evidence>
<dbReference type="Gene3D" id="3.30.565.40">
    <property type="entry name" value="Fervidobacterium nodosum Rt17-B1 like"/>
    <property type="match status" value="1"/>
</dbReference>
<evidence type="ECO:0000256" key="2">
    <source>
        <dbReference type="SAM" id="SignalP"/>
    </source>
</evidence>
<gene>
    <name evidence="3" type="ORF">PDUR_25875</name>
</gene>
<protein>
    <recommendedName>
        <fullName evidence="5">Deacetylase PdaC domain-containing protein</fullName>
    </recommendedName>
</protein>
<evidence type="ECO:0000256" key="1">
    <source>
        <dbReference type="SAM" id="MobiDB-lite"/>
    </source>
</evidence>
<dbReference type="PROSITE" id="PS51257">
    <property type="entry name" value="PROKAR_LIPOPROTEIN"/>
    <property type="match status" value="1"/>
</dbReference>
<dbReference type="OrthoDB" id="2067190at2"/>
<proteinExistence type="predicted"/>
<reference evidence="3 4" key="1">
    <citation type="submission" date="2014-08" db="EMBL/GenBank/DDBJ databases">
        <title>Comparative genomics of the Paenibacillus odorifer group.</title>
        <authorList>
            <person name="den Bakker H.C."/>
            <person name="Tsai Y.-C."/>
            <person name="Martin N."/>
            <person name="Korlach J."/>
            <person name="Wiedmann M."/>
        </authorList>
    </citation>
    <scope>NUCLEOTIDE SEQUENCE [LARGE SCALE GENOMIC DNA]</scope>
    <source>
        <strain evidence="3 4">DSM 1735</strain>
    </source>
</reference>
<dbReference type="KEGG" id="pdu:PDUR_25875"/>